<keyword evidence="6" id="KW-0813">Transport</keyword>
<organism evidence="8 9">
    <name type="scientific">Actinomyces radicidentis</name>
    <dbReference type="NCBI Taxonomy" id="111015"/>
    <lineage>
        <taxon>Bacteria</taxon>
        <taxon>Bacillati</taxon>
        <taxon>Actinomycetota</taxon>
        <taxon>Actinomycetes</taxon>
        <taxon>Actinomycetales</taxon>
        <taxon>Actinomycetaceae</taxon>
        <taxon>Actinomyces</taxon>
    </lineage>
</organism>
<evidence type="ECO:0000313" key="8">
    <source>
        <dbReference type="EMBL" id="AMD87531.1"/>
    </source>
</evidence>
<feature type="transmembrane region" description="Helical" evidence="7">
    <location>
        <begin position="145"/>
        <end position="165"/>
    </location>
</feature>
<feature type="transmembrane region" description="Helical" evidence="7">
    <location>
        <begin position="104"/>
        <end position="125"/>
    </location>
</feature>
<dbReference type="KEGG" id="ard:AXF14_07970"/>
<evidence type="ECO:0000256" key="3">
    <source>
        <dbReference type="ARBA" id="ARBA00022692"/>
    </source>
</evidence>
<dbReference type="GO" id="GO:0043190">
    <property type="term" value="C:ATP-binding cassette (ABC) transporter complex"/>
    <property type="evidence" value="ECO:0007669"/>
    <property type="project" value="InterPro"/>
</dbReference>
<keyword evidence="4 7" id="KW-1133">Transmembrane helix</keyword>
<dbReference type="Proteomes" id="UP000065220">
    <property type="component" value="Chromosome"/>
</dbReference>
<dbReference type="STRING" id="111015.AXF14_07970"/>
<evidence type="ECO:0000256" key="6">
    <source>
        <dbReference type="RuleBase" id="RU003943"/>
    </source>
</evidence>
<evidence type="ECO:0000256" key="7">
    <source>
        <dbReference type="SAM" id="Phobius"/>
    </source>
</evidence>
<protein>
    <submittedName>
        <fullName evidence="8">Zinc ABC transporter permease</fullName>
    </submittedName>
</protein>
<feature type="transmembrane region" description="Helical" evidence="7">
    <location>
        <begin position="70"/>
        <end position="92"/>
    </location>
</feature>
<comment type="subcellular location">
    <subcellularLocation>
        <location evidence="6">Cell membrane</location>
        <topology evidence="6">Multi-pass membrane protein</topology>
    </subcellularLocation>
    <subcellularLocation>
        <location evidence="1">Membrane</location>
        <topology evidence="1">Multi-pass membrane protein</topology>
    </subcellularLocation>
</comment>
<dbReference type="AlphaFoldDB" id="A0A109W2Q8"/>
<feature type="transmembrane region" description="Helical" evidence="7">
    <location>
        <begin position="6"/>
        <end position="32"/>
    </location>
</feature>
<evidence type="ECO:0000256" key="1">
    <source>
        <dbReference type="ARBA" id="ARBA00004141"/>
    </source>
</evidence>
<dbReference type="PANTHER" id="PTHR30477:SF21">
    <property type="entry name" value="ABC-3 PROTEIN"/>
    <property type="match status" value="1"/>
</dbReference>
<feature type="transmembrane region" description="Helical" evidence="7">
    <location>
        <begin position="234"/>
        <end position="254"/>
    </location>
</feature>
<dbReference type="InterPro" id="IPR001626">
    <property type="entry name" value="ABC_TroCD"/>
</dbReference>
<accession>A0A109W2Q8</accession>
<keyword evidence="9" id="KW-1185">Reference proteome</keyword>
<evidence type="ECO:0000313" key="9">
    <source>
        <dbReference type="Proteomes" id="UP000065220"/>
    </source>
</evidence>
<dbReference type="RefSeq" id="WP_067942291.1">
    <property type="nucleotide sequence ID" value="NZ_CP014228.1"/>
</dbReference>
<dbReference type="PANTHER" id="PTHR30477">
    <property type="entry name" value="ABC-TRANSPORTER METAL-BINDING PROTEIN"/>
    <property type="match status" value="1"/>
</dbReference>
<keyword evidence="3 6" id="KW-0812">Transmembrane</keyword>
<evidence type="ECO:0000256" key="2">
    <source>
        <dbReference type="ARBA" id="ARBA00008034"/>
    </source>
</evidence>
<evidence type="ECO:0000256" key="5">
    <source>
        <dbReference type="ARBA" id="ARBA00023136"/>
    </source>
</evidence>
<feature type="transmembrane region" description="Helical" evidence="7">
    <location>
        <begin position="203"/>
        <end position="222"/>
    </location>
</feature>
<feature type="transmembrane region" description="Helical" evidence="7">
    <location>
        <begin position="260"/>
        <end position="277"/>
    </location>
</feature>
<dbReference type="InterPro" id="IPR037294">
    <property type="entry name" value="ABC_BtuC-like"/>
</dbReference>
<dbReference type="SUPFAM" id="SSF81345">
    <property type="entry name" value="ABC transporter involved in vitamin B12 uptake, BtuC"/>
    <property type="match status" value="1"/>
</dbReference>
<feature type="transmembrane region" description="Helical" evidence="7">
    <location>
        <begin position="44"/>
        <end position="64"/>
    </location>
</feature>
<keyword evidence="5 7" id="KW-0472">Membrane</keyword>
<name>A0A109W2Q8_ACTRD</name>
<evidence type="ECO:0000256" key="4">
    <source>
        <dbReference type="ARBA" id="ARBA00022989"/>
    </source>
</evidence>
<gene>
    <name evidence="8" type="ORF">AXF14_07970</name>
</gene>
<dbReference type="GO" id="GO:0055085">
    <property type="term" value="P:transmembrane transport"/>
    <property type="evidence" value="ECO:0007669"/>
    <property type="project" value="InterPro"/>
</dbReference>
<proteinExistence type="inferred from homology"/>
<comment type="similarity">
    <text evidence="2 6">Belongs to the ABC-3 integral membrane protein family.</text>
</comment>
<dbReference type="Gene3D" id="1.10.3470.10">
    <property type="entry name" value="ABC transporter involved in vitamin B12 uptake, BtuC"/>
    <property type="match status" value="1"/>
</dbReference>
<dbReference type="Pfam" id="PF00950">
    <property type="entry name" value="ABC-3"/>
    <property type="match status" value="1"/>
</dbReference>
<dbReference type="EMBL" id="CP014228">
    <property type="protein sequence ID" value="AMD87531.1"/>
    <property type="molecule type" value="Genomic_DNA"/>
</dbReference>
<reference evidence="9" key="1">
    <citation type="submission" date="2016-02" db="EMBL/GenBank/DDBJ databases">
        <authorList>
            <person name="Holder M.E."/>
            <person name="Ajami N.J."/>
            <person name="Petrosino J.F."/>
        </authorList>
    </citation>
    <scope>NUCLEOTIDE SEQUENCE [LARGE SCALE GENOMIC DNA]</scope>
    <source>
        <strain evidence="9">CCUG 36733</strain>
    </source>
</reference>
<sequence>MSVSWSLLVLPLVECLVMGAAAGAVGALAVASRRVFLAEALTHATFPGAVVGVVVASQVGGLLGGGRVGFTALSLALVVGAALACLPMVALTRWLSGVPGLSSQAAAGAVLSLGFGGGYLLSRWFAPLPLKVDGFLAGSVLNVGWTDVVLAGAVAVLVLLVQVLVGHRIAAVAFDPLGYRAGGLSVGAVDVVVMVLVCLTVAALVPAVGTVLPIALLAAPAASAWPGARSVPSLVRRSALLGAVVCVVGLLLAVRLELSAGGVIGVLCGAVLGASRIRRG</sequence>